<keyword evidence="5" id="KW-0808">Transferase</keyword>
<feature type="domain" description="RING-type" evidence="23">
    <location>
        <begin position="777"/>
        <end position="835"/>
    </location>
</feature>
<evidence type="ECO:0000256" key="4">
    <source>
        <dbReference type="ARBA" id="ARBA00012483"/>
    </source>
</evidence>
<proteinExistence type="predicted"/>
<feature type="transmembrane region" description="Helical" evidence="21">
    <location>
        <begin position="625"/>
        <end position="644"/>
    </location>
</feature>
<evidence type="ECO:0000256" key="18">
    <source>
        <dbReference type="ARBA" id="ARBA00082128"/>
    </source>
</evidence>
<evidence type="ECO:0000313" key="25">
    <source>
        <dbReference type="Proteomes" id="UP000240493"/>
    </source>
</evidence>
<evidence type="ECO:0000256" key="15">
    <source>
        <dbReference type="ARBA" id="ARBA00063126"/>
    </source>
</evidence>
<dbReference type="InterPro" id="IPR024766">
    <property type="entry name" value="Znf_RING_H2"/>
</dbReference>
<evidence type="ECO:0000256" key="13">
    <source>
        <dbReference type="ARBA" id="ARBA00023136"/>
    </source>
</evidence>
<dbReference type="GO" id="GO:0061630">
    <property type="term" value="F:ubiquitin protein ligase activity"/>
    <property type="evidence" value="ECO:0007669"/>
    <property type="project" value="UniProtKB-EC"/>
</dbReference>
<keyword evidence="7" id="KW-0479">Metal-binding</keyword>
<comment type="function">
    <text evidence="14">Catalytic component of the DSC E3 ubiquitin ligase complex which is required for the srbA transcriptional activator proteolytic cleavage to release the soluble transcription factor from the membrane in low oxygen or sterol conditions. Required for growth during hypoxia and triazole drug susceptibility, as well as for virulence in a murine model of invasive pulmonary aspergillosis (IPA).</text>
</comment>
<dbReference type="PROSITE" id="PS50089">
    <property type="entry name" value="ZF_RING_2"/>
    <property type="match status" value="1"/>
</dbReference>
<evidence type="ECO:0000256" key="19">
    <source>
        <dbReference type="PROSITE-ProRule" id="PRU00175"/>
    </source>
</evidence>
<dbReference type="FunFam" id="3.30.40.10:FF:000626">
    <property type="entry name" value="Transmembrane ubiquitin ligase 1"/>
    <property type="match status" value="1"/>
</dbReference>
<dbReference type="GO" id="GO:0016567">
    <property type="term" value="P:protein ubiquitination"/>
    <property type="evidence" value="ECO:0007669"/>
    <property type="project" value="UniProtKB-UniPathway"/>
</dbReference>
<feature type="signal peptide" evidence="22">
    <location>
        <begin position="1"/>
        <end position="24"/>
    </location>
</feature>
<evidence type="ECO:0000256" key="6">
    <source>
        <dbReference type="ARBA" id="ARBA00022692"/>
    </source>
</evidence>
<feature type="transmembrane region" description="Helical" evidence="21">
    <location>
        <begin position="601"/>
        <end position="619"/>
    </location>
</feature>
<evidence type="ECO:0000256" key="16">
    <source>
        <dbReference type="ARBA" id="ARBA00071072"/>
    </source>
</evidence>
<dbReference type="GO" id="GO:0012505">
    <property type="term" value="C:endomembrane system"/>
    <property type="evidence" value="ECO:0007669"/>
    <property type="project" value="UniProtKB-SubCell"/>
</dbReference>
<dbReference type="InterPro" id="IPR013083">
    <property type="entry name" value="Znf_RING/FYVE/PHD"/>
</dbReference>
<dbReference type="InterPro" id="IPR001841">
    <property type="entry name" value="Znf_RING"/>
</dbReference>
<evidence type="ECO:0000256" key="17">
    <source>
        <dbReference type="ARBA" id="ARBA00077885"/>
    </source>
</evidence>
<dbReference type="Pfam" id="PF11145">
    <property type="entry name" value="DUF2921"/>
    <property type="match status" value="1"/>
</dbReference>
<feature type="compositionally biased region" description="Low complexity" evidence="20">
    <location>
        <begin position="516"/>
        <end position="530"/>
    </location>
</feature>
<keyword evidence="6 21" id="KW-0812">Transmembrane</keyword>
<feature type="region of interest" description="Disordered" evidence="20">
    <location>
        <begin position="507"/>
        <end position="549"/>
    </location>
</feature>
<evidence type="ECO:0000256" key="1">
    <source>
        <dbReference type="ARBA" id="ARBA00000900"/>
    </source>
</evidence>
<evidence type="ECO:0000256" key="9">
    <source>
        <dbReference type="ARBA" id="ARBA00022771"/>
    </source>
</evidence>
<dbReference type="SMART" id="SM00184">
    <property type="entry name" value="RING"/>
    <property type="match status" value="1"/>
</dbReference>
<evidence type="ECO:0000256" key="8">
    <source>
        <dbReference type="ARBA" id="ARBA00022729"/>
    </source>
</evidence>
<keyword evidence="13 21" id="KW-0472">Membrane</keyword>
<dbReference type="Pfam" id="PF12678">
    <property type="entry name" value="zf-rbx1"/>
    <property type="match status" value="1"/>
</dbReference>
<dbReference type="Proteomes" id="UP000240493">
    <property type="component" value="Unassembled WGS sequence"/>
</dbReference>
<evidence type="ECO:0000256" key="11">
    <source>
        <dbReference type="ARBA" id="ARBA00022833"/>
    </source>
</evidence>
<dbReference type="EC" id="2.3.2.27" evidence="4"/>
<keyword evidence="9 19" id="KW-0863">Zinc-finger</keyword>
<feature type="transmembrane region" description="Helical" evidence="21">
    <location>
        <begin position="413"/>
        <end position="431"/>
    </location>
</feature>
<feature type="transmembrane region" description="Helical" evidence="21">
    <location>
        <begin position="687"/>
        <end position="705"/>
    </location>
</feature>
<evidence type="ECO:0000256" key="12">
    <source>
        <dbReference type="ARBA" id="ARBA00022989"/>
    </source>
</evidence>
<comment type="catalytic activity">
    <reaction evidence="1">
        <text>S-ubiquitinyl-[E2 ubiquitin-conjugating enzyme]-L-cysteine + [acceptor protein]-L-lysine = [E2 ubiquitin-conjugating enzyme]-L-cysteine + N(6)-ubiquitinyl-[acceptor protein]-L-lysine.</text>
        <dbReference type="EC" id="2.3.2.27"/>
    </reaction>
</comment>
<keyword evidence="10" id="KW-0833">Ubl conjugation pathway</keyword>
<dbReference type="PANTHER" id="PTHR22763">
    <property type="entry name" value="RING ZINC FINGER PROTEIN"/>
    <property type="match status" value="1"/>
</dbReference>
<comment type="subcellular location">
    <subcellularLocation>
        <location evidence="2">Endomembrane system</location>
        <topology evidence="2">Multi-pass membrane protein</topology>
    </subcellularLocation>
</comment>
<reference evidence="24 25" key="1">
    <citation type="submission" date="2016-07" db="EMBL/GenBank/DDBJ databases">
        <title>Multiple horizontal gene transfer events from other fungi enriched the ability of initially mycotrophic Trichoderma (Ascomycota) to feed on dead plant biomass.</title>
        <authorList>
            <consortium name="DOE Joint Genome Institute"/>
            <person name="Aerts A."/>
            <person name="Atanasova L."/>
            <person name="Chenthamara K."/>
            <person name="Zhang J."/>
            <person name="Grujic M."/>
            <person name="Henrissat B."/>
            <person name="Kuo A."/>
            <person name="Salamov A."/>
            <person name="Lipzen A."/>
            <person name="Labutti K."/>
            <person name="Barry K."/>
            <person name="Miao Y."/>
            <person name="Rahimi M.J."/>
            <person name="Shen Q."/>
            <person name="Grigoriev I.V."/>
            <person name="Kubicek C.P."/>
            <person name="Druzhinina I.S."/>
        </authorList>
    </citation>
    <scope>NUCLEOTIDE SEQUENCE [LARGE SCALE GENOMIC DNA]</scope>
    <source>
        <strain evidence="24 25">CBS 433.97</strain>
    </source>
</reference>
<evidence type="ECO:0000256" key="5">
    <source>
        <dbReference type="ARBA" id="ARBA00022679"/>
    </source>
</evidence>
<feature type="region of interest" description="Disordered" evidence="20">
    <location>
        <begin position="742"/>
        <end position="770"/>
    </location>
</feature>
<evidence type="ECO:0000256" key="7">
    <source>
        <dbReference type="ARBA" id="ARBA00022723"/>
    </source>
</evidence>
<dbReference type="AlphaFoldDB" id="A0A2T3ZB15"/>
<evidence type="ECO:0000256" key="2">
    <source>
        <dbReference type="ARBA" id="ARBA00004127"/>
    </source>
</evidence>
<dbReference type="STRING" id="1042311.A0A2T3ZB15"/>
<sequence length="841" mass="93622">MPQTNQPHTLKFLFIIFVIWLVLPDSEYQSQSVALSDLILSRLSDYRDALDVLNATRWGDFAPLEANRTEGDDASSPKYINLTGFREEDHFSWQYLNKFRERGLKLSHHAVPAVGGNELWDVAEGEPMWANASSVLLGQWVRRPDLSPRTPGSYNLSRSVPSMHWYADKWNWDRNVTGTTGRIHLRLEGNKTITGYEQLSKTDAPLGGGLIRNVKGVVTIEDEEGSGIPYETRLWGVHWPRQGVIMMTTTSEKFDGIFGLPHLTPGPDYFQSSQRFLNQSLAHTIATKKKNIYTDQNIPWNADIENPLHTPNPSPHCEFIMYAQIHPPSRQSLGLGATVSKGENVADIIHTIESELESPLGVPIQRIPELHMSAVIYSPDCSFVLETKGPPDFLPGEANHFVGVKSEVQVTRINQWLITYAVLVFFQVMLLKDQMKETYTPSTLGRVSFWTISVMGIVDCMTFCAAATWVSTAQSTFLPTLTLMFTSLMSMMIGGSLLARIHEIQAPQPRTRREGAAGSNSGQASSTASAPLTPNATGTGPILPGPVTAGRGANPDPAAAAAAAAANIADGAAAVPGAATATRPPPPPSSAQTFQSIIGRYLLLVLFISFVGLSSMTWYATARSWFINICVFVYLSMWVPQIYRNIIRNCRRALKWKFVVGQSILRLAPLAYFWLDADNFLFARTEPHSFLVLCLWVWLQIFVLATQDIVGPRFCVPKDWTPDAWDYHPVLREDNVEAGALPIGLNPEDSPGHDRRRSSEERDKPRPGGGVTRTIDCAICRELLEVPIVKAGEEDMSVTGVFARRMYMVTPCRHIFHTACLENWMKFRLQCPICREDLPPL</sequence>
<name>A0A2T3ZB15_TRIA4</name>
<evidence type="ECO:0000313" key="24">
    <source>
        <dbReference type="EMBL" id="PTB42004.1"/>
    </source>
</evidence>
<dbReference type="InterPro" id="IPR050731">
    <property type="entry name" value="HRD1_E3_ubiq-ligases"/>
</dbReference>
<dbReference type="Gene3D" id="3.30.40.10">
    <property type="entry name" value="Zinc/RING finger domain, C3HC4 (zinc finger)"/>
    <property type="match status" value="1"/>
</dbReference>
<dbReference type="InterPro" id="IPR021319">
    <property type="entry name" value="DUF2921"/>
</dbReference>
<dbReference type="UniPathway" id="UPA00143"/>
<comment type="pathway">
    <text evidence="3">Protein modification; protein ubiquitination.</text>
</comment>
<protein>
    <recommendedName>
        <fullName evidence="16">DSC E3 ubiquitin ligase complex subunit A</fullName>
        <ecNumber evidence="4">2.3.2.27</ecNumber>
    </recommendedName>
    <alternativeName>
        <fullName evidence="17">Defective for SREBP cleavage protein A</fullName>
    </alternativeName>
    <alternativeName>
        <fullName evidence="18">RING-type E3 ubiquitin transferase dscA</fullName>
    </alternativeName>
</protein>
<evidence type="ECO:0000256" key="10">
    <source>
        <dbReference type="ARBA" id="ARBA00022786"/>
    </source>
</evidence>
<evidence type="ECO:0000256" key="21">
    <source>
        <dbReference type="SAM" id="Phobius"/>
    </source>
</evidence>
<feature type="transmembrane region" description="Helical" evidence="21">
    <location>
        <begin position="476"/>
        <end position="499"/>
    </location>
</feature>
<dbReference type="PANTHER" id="PTHR22763:SF162">
    <property type="entry name" value="TRANSMEMBRANE E3 UBIQUITIN-PROTEIN LIGASE 1"/>
    <property type="match status" value="1"/>
</dbReference>
<accession>A0A2T3ZB15</accession>
<keyword evidence="8 22" id="KW-0732">Signal</keyword>
<comment type="subunit">
    <text evidence="15">Component of the DSC E3 ubiquitin ligase complex composed of dscA, dscB, dscC and dscD.</text>
</comment>
<dbReference type="GO" id="GO:0008270">
    <property type="term" value="F:zinc ion binding"/>
    <property type="evidence" value="ECO:0007669"/>
    <property type="project" value="UniProtKB-KW"/>
</dbReference>
<evidence type="ECO:0000259" key="23">
    <source>
        <dbReference type="PROSITE" id="PS50089"/>
    </source>
</evidence>
<gene>
    <name evidence="24" type="ORF">M441DRAFT_56798</name>
</gene>
<dbReference type="GO" id="GO:0043161">
    <property type="term" value="P:proteasome-mediated ubiquitin-dependent protein catabolic process"/>
    <property type="evidence" value="ECO:0007669"/>
    <property type="project" value="TreeGrafter"/>
</dbReference>
<keyword evidence="25" id="KW-1185">Reference proteome</keyword>
<dbReference type="GO" id="GO:0044695">
    <property type="term" value="C:Dsc E3 ubiquitin ligase complex"/>
    <property type="evidence" value="ECO:0007669"/>
    <property type="project" value="TreeGrafter"/>
</dbReference>
<evidence type="ECO:0000256" key="20">
    <source>
        <dbReference type="SAM" id="MobiDB-lite"/>
    </source>
</evidence>
<dbReference type="OrthoDB" id="9984778at2759"/>
<feature type="chain" id="PRO_5015468649" description="DSC E3 ubiquitin ligase complex subunit A" evidence="22">
    <location>
        <begin position="25"/>
        <end position="841"/>
    </location>
</feature>
<keyword evidence="12 21" id="KW-1133">Transmembrane helix</keyword>
<evidence type="ECO:0000256" key="22">
    <source>
        <dbReference type="SAM" id="SignalP"/>
    </source>
</evidence>
<feature type="compositionally biased region" description="Basic and acidic residues" evidence="20">
    <location>
        <begin position="750"/>
        <end position="766"/>
    </location>
</feature>
<dbReference type="EMBL" id="KZ679260">
    <property type="protein sequence ID" value="PTB42004.1"/>
    <property type="molecule type" value="Genomic_DNA"/>
</dbReference>
<feature type="transmembrane region" description="Helical" evidence="21">
    <location>
        <begin position="443"/>
        <end position="470"/>
    </location>
</feature>
<keyword evidence="11" id="KW-0862">Zinc</keyword>
<organism evidence="24 25">
    <name type="scientific">Trichoderma asperellum (strain ATCC 204424 / CBS 433.97 / NBRC 101777)</name>
    <dbReference type="NCBI Taxonomy" id="1042311"/>
    <lineage>
        <taxon>Eukaryota</taxon>
        <taxon>Fungi</taxon>
        <taxon>Dikarya</taxon>
        <taxon>Ascomycota</taxon>
        <taxon>Pezizomycotina</taxon>
        <taxon>Sordariomycetes</taxon>
        <taxon>Hypocreomycetidae</taxon>
        <taxon>Hypocreales</taxon>
        <taxon>Hypocreaceae</taxon>
        <taxon>Trichoderma</taxon>
    </lineage>
</organism>
<evidence type="ECO:0000256" key="14">
    <source>
        <dbReference type="ARBA" id="ARBA00056116"/>
    </source>
</evidence>
<dbReference type="SUPFAM" id="SSF57850">
    <property type="entry name" value="RING/U-box"/>
    <property type="match status" value="1"/>
</dbReference>
<evidence type="ECO:0000256" key="3">
    <source>
        <dbReference type="ARBA" id="ARBA00004906"/>
    </source>
</evidence>